<dbReference type="EMBL" id="BJNG01000033">
    <property type="protein sequence ID" value="GEC21321.1"/>
    <property type="molecule type" value="Genomic_DNA"/>
</dbReference>
<name>A0A4Y3WSP2_9PSEU</name>
<evidence type="ECO:0000313" key="3">
    <source>
        <dbReference type="Proteomes" id="UP000320338"/>
    </source>
</evidence>
<dbReference type="OrthoDB" id="4256927at2"/>
<reference evidence="2 3" key="1">
    <citation type="submission" date="2019-06" db="EMBL/GenBank/DDBJ databases">
        <title>Whole genome shotgun sequence of Pseudonocardia hydrocarbonoxydans NBRC 14498.</title>
        <authorList>
            <person name="Hosoyama A."/>
            <person name="Uohara A."/>
            <person name="Ohji S."/>
            <person name="Ichikawa N."/>
        </authorList>
    </citation>
    <scope>NUCLEOTIDE SEQUENCE [LARGE SCALE GENOMIC DNA]</scope>
    <source>
        <strain evidence="2 3">NBRC 14498</strain>
    </source>
</reference>
<dbReference type="RefSeq" id="WP_141280156.1">
    <property type="nucleotide sequence ID" value="NZ_BAAARZ010000005.1"/>
</dbReference>
<gene>
    <name evidence="2" type="ORF">PHY01_36040</name>
</gene>
<dbReference type="Pfam" id="PF13302">
    <property type="entry name" value="Acetyltransf_3"/>
    <property type="match status" value="1"/>
</dbReference>
<feature type="domain" description="N-acetyltransferase" evidence="1">
    <location>
        <begin position="15"/>
        <end position="173"/>
    </location>
</feature>
<organism evidence="2 3">
    <name type="scientific">Pseudonocardia hydrocarbonoxydans</name>
    <dbReference type="NCBI Taxonomy" id="76726"/>
    <lineage>
        <taxon>Bacteria</taxon>
        <taxon>Bacillati</taxon>
        <taxon>Actinomycetota</taxon>
        <taxon>Actinomycetes</taxon>
        <taxon>Pseudonocardiales</taxon>
        <taxon>Pseudonocardiaceae</taxon>
        <taxon>Pseudonocardia</taxon>
    </lineage>
</organism>
<accession>A0A4Y3WSP2</accession>
<dbReference type="InterPro" id="IPR000182">
    <property type="entry name" value="GNAT_dom"/>
</dbReference>
<dbReference type="InterPro" id="IPR016181">
    <property type="entry name" value="Acyl_CoA_acyltransferase"/>
</dbReference>
<comment type="caution">
    <text evidence="2">The sequence shown here is derived from an EMBL/GenBank/DDBJ whole genome shotgun (WGS) entry which is preliminary data.</text>
</comment>
<dbReference type="Gene3D" id="3.40.630.30">
    <property type="match status" value="1"/>
</dbReference>
<dbReference type="AlphaFoldDB" id="A0A4Y3WSP2"/>
<dbReference type="SUPFAM" id="SSF55729">
    <property type="entry name" value="Acyl-CoA N-acyltransferases (Nat)"/>
    <property type="match status" value="1"/>
</dbReference>
<proteinExistence type="predicted"/>
<dbReference type="GO" id="GO:0016747">
    <property type="term" value="F:acyltransferase activity, transferring groups other than amino-acyl groups"/>
    <property type="evidence" value="ECO:0007669"/>
    <property type="project" value="InterPro"/>
</dbReference>
<keyword evidence="3" id="KW-1185">Reference proteome</keyword>
<sequence length="185" mass="20148">MTDGREDMLRDGRRVTLRAVQPADAALLAAGFARLSEESRFRRFLSPLRRLTPRQLEFLTRVDHRDHEAIGAVAVEGGVETGVGVARFVRSAVRPHEADLALTVSDEWQGRGLGGLLLRRLARRAREEGVTRFTADVLAANGAVLHLLRSLGPTTTARDGTQLTVTVELVPVPEERAGRTVPAAS</sequence>
<evidence type="ECO:0000313" key="2">
    <source>
        <dbReference type="EMBL" id="GEC21321.1"/>
    </source>
</evidence>
<dbReference type="PROSITE" id="PS51186">
    <property type="entry name" value="GNAT"/>
    <property type="match status" value="1"/>
</dbReference>
<protein>
    <recommendedName>
        <fullName evidence="1">N-acetyltransferase domain-containing protein</fullName>
    </recommendedName>
</protein>
<evidence type="ECO:0000259" key="1">
    <source>
        <dbReference type="PROSITE" id="PS51186"/>
    </source>
</evidence>
<dbReference type="Proteomes" id="UP000320338">
    <property type="component" value="Unassembled WGS sequence"/>
</dbReference>